<dbReference type="InterPro" id="IPR036640">
    <property type="entry name" value="ABC1_TM_sf"/>
</dbReference>
<dbReference type="InterPro" id="IPR003439">
    <property type="entry name" value="ABC_transporter-like_ATP-bd"/>
</dbReference>
<dbReference type="InterPro" id="IPR010128">
    <property type="entry name" value="ATPase_T1SS_PrtD-like"/>
</dbReference>
<gene>
    <name evidence="11" type="ORF">ACFPFW_10885</name>
</gene>
<comment type="similarity">
    <text evidence="2">Belongs to the ABC transporter superfamily.</text>
</comment>
<dbReference type="PROSITE" id="PS50929">
    <property type="entry name" value="ABC_TM1F"/>
    <property type="match status" value="1"/>
</dbReference>
<dbReference type="EMBL" id="JBHSJF010000006">
    <property type="protein sequence ID" value="MFC5068514.1"/>
    <property type="molecule type" value="Genomic_DNA"/>
</dbReference>
<dbReference type="InterPro" id="IPR017871">
    <property type="entry name" value="ABC_transporter-like_CS"/>
</dbReference>
<evidence type="ECO:0000259" key="9">
    <source>
        <dbReference type="PROSITE" id="PS50893"/>
    </source>
</evidence>
<sequence>MQRERPNSPETSPLREAVARCRAGFIAVGLLTAVVNVLMLTGSVYMLQVYDRVLPSRSIPTLVALSIAVLIVYIFLGVFDWARQRILSRIGAALDESLSGPVVASILRITPKSKSAGSQPARDLDTVRGFLSSMGPTALFDLPWIPLYAGLCFLLHPLLGWTLVAGAVLLVLLTLWSEFAGRAPAKDAATAGAQKSFALEAARRNAELVAALGMEQRVVDRIKQHNARHGLAQQRASDVSLSIGSISKTLRFVLQSTNLGLGAWLVVQGEASGGVMIASSILTSRALAPVELAIGQWKPFLSARGSWTRLNEALKATAKKEPEVAPKPASQKLTVEDIYVAAPGSAAPILKGINLSLEAGQALGVIGPSASGKSTLARALVGVWQANRGEIRLDGATLDQWPAEVRGGMIGYLPQDIELFDGTIADNICRFDPKATSADIQAAAEAAGANEMILRLANGYETQIGEAGSTLSGGQRQRIALARALYKDPFLVVLDEPNSNLDSEGELALEKAVETIRLRGGIAVVIAHRRSALAKADLALALNAGQQVAFGPKDEVLKKVLAPAAVVPQEAPALKAVAAQGARS</sequence>
<organism evidence="11 12">
    <name type="scientific">Flaviflagellibacter deserti</name>
    <dbReference type="NCBI Taxonomy" id="2267266"/>
    <lineage>
        <taxon>Bacteria</taxon>
        <taxon>Pseudomonadati</taxon>
        <taxon>Pseudomonadota</taxon>
        <taxon>Alphaproteobacteria</taxon>
        <taxon>Hyphomicrobiales</taxon>
        <taxon>Flaviflagellibacter</taxon>
    </lineage>
</organism>
<dbReference type="Pfam" id="PF00664">
    <property type="entry name" value="ABC_membrane"/>
    <property type="match status" value="1"/>
</dbReference>
<evidence type="ECO:0000256" key="8">
    <source>
        <dbReference type="SAM" id="Phobius"/>
    </source>
</evidence>
<evidence type="ECO:0000313" key="12">
    <source>
        <dbReference type="Proteomes" id="UP001595796"/>
    </source>
</evidence>
<dbReference type="InterPro" id="IPR027417">
    <property type="entry name" value="P-loop_NTPase"/>
</dbReference>
<dbReference type="NCBIfam" id="TIGR01842">
    <property type="entry name" value="type_I_sec_PrtD"/>
    <property type="match status" value="1"/>
</dbReference>
<proteinExistence type="inferred from homology"/>
<evidence type="ECO:0000256" key="5">
    <source>
        <dbReference type="ARBA" id="ARBA00022840"/>
    </source>
</evidence>
<dbReference type="InterPro" id="IPR039421">
    <property type="entry name" value="Type_1_exporter"/>
</dbReference>
<dbReference type="Pfam" id="PF00005">
    <property type="entry name" value="ABC_tran"/>
    <property type="match status" value="1"/>
</dbReference>
<dbReference type="Proteomes" id="UP001595796">
    <property type="component" value="Unassembled WGS sequence"/>
</dbReference>
<keyword evidence="12" id="KW-1185">Reference proteome</keyword>
<feature type="domain" description="ABC transporter" evidence="9">
    <location>
        <begin position="333"/>
        <end position="569"/>
    </location>
</feature>
<dbReference type="SMART" id="SM00382">
    <property type="entry name" value="AAA"/>
    <property type="match status" value="1"/>
</dbReference>
<dbReference type="PROSITE" id="PS00211">
    <property type="entry name" value="ABC_TRANSPORTER_1"/>
    <property type="match status" value="1"/>
</dbReference>
<evidence type="ECO:0000256" key="2">
    <source>
        <dbReference type="ARBA" id="ARBA00005417"/>
    </source>
</evidence>
<dbReference type="PANTHER" id="PTHR24221:SF248">
    <property type="entry name" value="ABC TRANSPORTER TRANSMEMBRANE REGION"/>
    <property type="match status" value="1"/>
</dbReference>
<keyword evidence="4" id="KW-0547">Nucleotide-binding</keyword>
<name>A0ABV9Z1Z6_9HYPH</name>
<dbReference type="PANTHER" id="PTHR24221">
    <property type="entry name" value="ATP-BINDING CASSETTE SUB-FAMILY B"/>
    <property type="match status" value="1"/>
</dbReference>
<evidence type="ECO:0000256" key="3">
    <source>
        <dbReference type="ARBA" id="ARBA00022692"/>
    </source>
</evidence>
<feature type="transmembrane region" description="Helical" evidence="8">
    <location>
        <begin position="21"/>
        <end position="47"/>
    </location>
</feature>
<dbReference type="InterPro" id="IPR003593">
    <property type="entry name" value="AAA+_ATPase"/>
</dbReference>
<keyword evidence="5" id="KW-0067">ATP-binding</keyword>
<comment type="caution">
    <text evidence="11">The sequence shown here is derived from an EMBL/GenBank/DDBJ whole genome shotgun (WGS) entry which is preliminary data.</text>
</comment>
<accession>A0ABV9Z1Z6</accession>
<evidence type="ECO:0000313" key="11">
    <source>
        <dbReference type="EMBL" id="MFC5068514.1"/>
    </source>
</evidence>
<dbReference type="Gene3D" id="3.40.50.300">
    <property type="entry name" value="P-loop containing nucleotide triphosphate hydrolases"/>
    <property type="match status" value="1"/>
</dbReference>
<evidence type="ECO:0000256" key="7">
    <source>
        <dbReference type="ARBA" id="ARBA00023136"/>
    </source>
</evidence>
<dbReference type="PROSITE" id="PS50893">
    <property type="entry name" value="ABC_TRANSPORTER_2"/>
    <property type="match status" value="1"/>
</dbReference>
<reference evidence="12" key="1">
    <citation type="journal article" date="2019" name="Int. J. Syst. Evol. Microbiol.">
        <title>The Global Catalogue of Microorganisms (GCM) 10K type strain sequencing project: providing services to taxonomists for standard genome sequencing and annotation.</title>
        <authorList>
            <consortium name="The Broad Institute Genomics Platform"/>
            <consortium name="The Broad Institute Genome Sequencing Center for Infectious Disease"/>
            <person name="Wu L."/>
            <person name="Ma J."/>
        </authorList>
    </citation>
    <scope>NUCLEOTIDE SEQUENCE [LARGE SCALE GENOMIC DNA]</scope>
    <source>
        <strain evidence="12">CGMCC 1.16444</strain>
    </source>
</reference>
<evidence type="ECO:0000256" key="6">
    <source>
        <dbReference type="ARBA" id="ARBA00022989"/>
    </source>
</evidence>
<feature type="transmembrane region" description="Helical" evidence="8">
    <location>
        <begin position="147"/>
        <end position="176"/>
    </location>
</feature>
<dbReference type="SUPFAM" id="SSF52540">
    <property type="entry name" value="P-loop containing nucleoside triphosphate hydrolases"/>
    <property type="match status" value="1"/>
</dbReference>
<comment type="subcellular location">
    <subcellularLocation>
        <location evidence="1">Cell membrane</location>
        <topology evidence="1">Multi-pass membrane protein</topology>
    </subcellularLocation>
</comment>
<keyword evidence="7 8" id="KW-0472">Membrane</keyword>
<keyword evidence="6 8" id="KW-1133">Transmembrane helix</keyword>
<dbReference type="InterPro" id="IPR011527">
    <property type="entry name" value="ABC1_TM_dom"/>
</dbReference>
<evidence type="ECO:0000259" key="10">
    <source>
        <dbReference type="PROSITE" id="PS50929"/>
    </source>
</evidence>
<keyword evidence="3 8" id="KW-0812">Transmembrane</keyword>
<dbReference type="SUPFAM" id="SSF90123">
    <property type="entry name" value="ABC transporter transmembrane region"/>
    <property type="match status" value="1"/>
</dbReference>
<feature type="transmembrane region" description="Helical" evidence="8">
    <location>
        <begin position="59"/>
        <end position="79"/>
    </location>
</feature>
<evidence type="ECO:0000256" key="4">
    <source>
        <dbReference type="ARBA" id="ARBA00022741"/>
    </source>
</evidence>
<feature type="domain" description="ABC transmembrane type-1" evidence="10">
    <location>
        <begin position="26"/>
        <end position="302"/>
    </location>
</feature>
<evidence type="ECO:0000256" key="1">
    <source>
        <dbReference type="ARBA" id="ARBA00004651"/>
    </source>
</evidence>
<protein>
    <submittedName>
        <fullName evidence="11">Type I secretion system permease/ATPase</fullName>
    </submittedName>
</protein>
<dbReference type="Gene3D" id="1.20.1560.10">
    <property type="entry name" value="ABC transporter type 1, transmembrane domain"/>
    <property type="match status" value="1"/>
</dbReference>
<dbReference type="RefSeq" id="WP_114957988.1">
    <property type="nucleotide sequence ID" value="NZ_JBHSJF010000006.1"/>
</dbReference>